<dbReference type="Proteomes" id="UP001500618">
    <property type="component" value="Unassembled WGS sequence"/>
</dbReference>
<dbReference type="InterPro" id="IPR023365">
    <property type="entry name" value="Sortase_dom-sf"/>
</dbReference>
<protein>
    <recommendedName>
        <fullName evidence="4">Class F sortase</fullName>
    </recommendedName>
</protein>
<dbReference type="CDD" id="cd05829">
    <property type="entry name" value="Sortase_F"/>
    <property type="match status" value="1"/>
</dbReference>
<evidence type="ECO:0000313" key="3">
    <source>
        <dbReference type="Proteomes" id="UP001500618"/>
    </source>
</evidence>
<dbReference type="InterPro" id="IPR005754">
    <property type="entry name" value="Sortase"/>
</dbReference>
<keyword evidence="1" id="KW-0378">Hydrolase</keyword>
<evidence type="ECO:0000256" key="1">
    <source>
        <dbReference type="ARBA" id="ARBA00022801"/>
    </source>
</evidence>
<accession>A0ABN2GT37</accession>
<proteinExistence type="predicted"/>
<dbReference type="Gene3D" id="2.40.260.10">
    <property type="entry name" value="Sortase"/>
    <property type="match status" value="1"/>
</dbReference>
<evidence type="ECO:0008006" key="4">
    <source>
        <dbReference type="Google" id="ProtNLM"/>
    </source>
</evidence>
<dbReference type="EMBL" id="BAAANY010000009">
    <property type="protein sequence ID" value="GAA1676403.1"/>
    <property type="molecule type" value="Genomic_DNA"/>
</dbReference>
<keyword evidence="3" id="KW-1185">Reference proteome</keyword>
<dbReference type="Pfam" id="PF04203">
    <property type="entry name" value="Sortase"/>
    <property type="match status" value="1"/>
</dbReference>
<organism evidence="2 3">
    <name type="scientific">Fodinicola feengrottensis</name>
    <dbReference type="NCBI Taxonomy" id="435914"/>
    <lineage>
        <taxon>Bacteria</taxon>
        <taxon>Bacillati</taxon>
        <taxon>Actinomycetota</taxon>
        <taxon>Actinomycetes</taxon>
        <taxon>Mycobacteriales</taxon>
        <taxon>Fodinicola</taxon>
    </lineage>
</organism>
<sequence>MVVAALVVFAVVAAFGYGLVSLFAGTSGSRSAASDAGTPAGGSTAAAVTTLSYSPPTHLTIAAIGVDGALQQVGVDSARNTLQLPAKVAQAAWFSNSKTPGQAGPTVIIGYISSGAKKPGVFAKMAELRPGGEIRVTRTDAKTVVFTVDSITEYPLNQMPTDKVFAATAAPTLRIITCGGSLHDASTASNVVVYAHMTGTG</sequence>
<name>A0ABN2GT37_9ACTN</name>
<dbReference type="InterPro" id="IPR042001">
    <property type="entry name" value="Sortase_F"/>
</dbReference>
<reference evidence="2 3" key="1">
    <citation type="journal article" date="2019" name="Int. J. Syst. Evol. Microbiol.">
        <title>The Global Catalogue of Microorganisms (GCM) 10K type strain sequencing project: providing services to taxonomists for standard genome sequencing and annotation.</title>
        <authorList>
            <consortium name="The Broad Institute Genomics Platform"/>
            <consortium name="The Broad Institute Genome Sequencing Center for Infectious Disease"/>
            <person name="Wu L."/>
            <person name="Ma J."/>
        </authorList>
    </citation>
    <scope>NUCLEOTIDE SEQUENCE [LARGE SCALE GENOMIC DNA]</scope>
    <source>
        <strain evidence="2 3">JCM 14718</strain>
    </source>
</reference>
<gene>
    <name evidence="2" type="ORF">GCM10009765_27210</name>
</gene>
<evidence type="ECO:0000313" key="2">
    <source>
        <dbReference type="EMBL" id="GAA1676403.1"/>
    </source>
</evidence>
<comment type="caution">
    <text evidence="2">The sequence shown here is derived from an EMBL/GenBank/DDBJ whole genome shotgun (WGS) entry which is preliminary data.</text>
</comment>